<dbReference type="PANTHER" id="PTHR10071">
    <property type="entry name" value="TRANSCRIPTION FACTOR GATA FAMILY MEMBER"/>
    <property type="match status" value="1"/>
</dbReference>
<dbReference type="GO" id="GO:0045944">
    <property type="term" value="P:positive regulation of transcription by RNA polymerase II"/>
    <property type="evidence" value="ECO:0007669"/>
    <property type="project" value="TreeGrafter"/>
</dbReference>
<proteinExistence type="predicted"/>
<dbReference type="Pfam" id="PF00320">
    <property type="entry name" value="GATA"/>
    <property type="match status" value="2"/>
</dbReference>
<evidence type="ECO:0000256" key="2">
    <source>
        <dbReference type="ARBA" id="ARBA00022723"/>
    </source>
</evidence>
<dbReference type="InterPro" id="IPR013088">
    <property type="entry name" value="Znf_NHR/GATA"/>
</dbReference>
<evidence type="ECO:0000259" key="9">
    <source>
        <dbReference type="PROSITE" id="PS50114"/>
    </source>
</evidence>
<feature type="domain" description="GATA-type" evidence="9">
    <location>
        <begin position="72"/>
        <end position="126"/>
    </location>
</feature>
<organism evidence="10 11">
    <name type="scientific">Rhizopus oryzae</name>
    <name type="common">Mucormycosis agent</name>
    <name type="synonym">Rhizopus arrhizus var. delemar</name>
    <dbReference type="NCBI Taxonomy" id="64495"/>
    <lineage>
        <taxon>Eukaryota</taxon>
        <taxon>Fungi</taxon>
        <taxon>Fungi incertae sedis</taxon>
        <taxon>Mucoromycota</taxon>
        <taxon>Mucoromycotina</taxon>
        <taxon>Mucoromycetes</taxon>
        <taxon>Mucorales</taxon>
        <taxon>Mucorineae</taxon>
        <taxon>Rhizopodaceae</taxon>
        <taxon>Rhizopus</taxon>
    </lineage>
</organism>
<sequence length="228" mass="25624">MMKTLASTTCLTIDSILVNKCSICSATKTPLWRRGPHGEALCNACGLKHTHRPAKTKKNDASSHQAGSFTVFNKLMMCANCRTTTTPLWRRDETGNTICNACGLYYKLHQVHRPVGMKGSGVIKRRKRIMIAQEEQSQARLDRMPEIEDFIIKKSDCLLPPISSERQSCYKLDSILKRGYELADFDKALDKLENLRRQAGPERANALSQLTFALTELVTKAEVVLSKH</sequence>
<feature type="domain" description="GATA-type" evidence="9">
    <location>
        <begin position="20"/>
        <end position="49"/>
    </location>
</feature>
<gene>
    <name evidence="10" type="ORF">G6F64_007870</name>
</gene>
<evidence type="ECO:0000313" key="11">
    <source>
        <dbReference type="Proteomes" id="UP000716291"/>
    </source>
</evidence>
<dbReference type="PROSITE" id="PS50114">
    <property type="entry name" value="GATA_ZN_FINGER_2"/>
    <property type="match status" value="2"/>
</dbReference>
<comment type="subcellular location">
    <subcellularLocation>
        <location evidence="1">Nucleus</location>
    </subcellularLocation>
</comment>
<keyword evidence="4" id="KW-0862">Zinc</keyword>
<dbReference type="OrthoDB" id="515401at2759"/>
<protein>
    <recommendedName>
        <fullName evidence="9">GATA-type domain-containing protein</fullName>
    </recommendedName>
</protein>
<keyword evidence="11" id="KW-1185">Reference proteome</keyword>
<reference evidence="10" key="1">
    <citation type="journal article" date="2020" name="Microb. Genom.">
        <title>Genetic diversity of clinical and environmental Mucorales isolates obtained from an investigation of mucormycosis cases among solid organ transplant recipients.</title>
        <authorList>
            <person name="Nguyen M.H."/>
            <person name="Kaul D."/>
            <person name="Muto C."/>
            <person name="Cheng S.J."/>
            <person name="Richter R.A."/>
            <person name="Bruno V.M."/>
            <person name="Liu G."/>
            <person name="Beyhan S."/>
            <person name="Sundermann A.J."/>
            <person name="Mounaud S."/>
            <person name="Pasculle A.W."/>
            <person name="Nierman W.C."/>
            <person name="Driscoll E."/>
            <person name="Cumbie R."/>
            <person name="Clancy C.J."/>
            <person name="Dupont C.L."/>
        </authorList>
    </citation>
    <scope>NUCLEOTIDE SEQUENCE</scope>
    <source>
        <strain evidence="10">GL11</strain>
    </source>
</reference>
<dbReference type="InterPro" id="IPR039355">
    <property type="entry name" value="Transcription_factor_GATA"/>
</dbReference>
<dbReference type="FunFam" id="3.30.50.10:FF:000007">
    <property type="entry name" value="Nitrogen regulatory AreA, N-terminal"/>
    <property type="match status" value="1"/>
</dbReference>
<dbReference type="SUPFAM" id="SSF57716">
    <property type="entry name" value="Glucocorticoid receptor-like (DNA-binding domain)"/>
    <property type="match status" value="2"/>
</dbReference>
<keyword evidence="7" id="KW-0539">Nucleus</keyword>
<evidence type="ECO:0000256" key="5">
    <source>
        <dbReference type="ARBA" id="ARBA00023015"/>
    </source>
</evidence>
<evidence type="ECO:0000256" key="1">
    <source>
        <dbReference type="ARBA" id="ARBA00004123"/>
    </source>
</evidence>
<dbReference type="EMBL" id="JAANQT010001211">
    <property type="protein sequence ID" value="KAG1306083.1"/>
    <property type="molecule type" value="Genomic_DNA"/>
</dbReference>
<evidence type="ECO:0000313" key="10">
    <source>
        <dbReference type="EMBL" id="KAG1306083.1"/>
    </source>
</evidence>
<name>A0A9P6X5Y9_RHIOR</name>
<dbReference type="AlphaFoldDB" id="A0A9P6X5Y9"/>
<evidence type="ECO:0000256" key="3">
    <source>
        <dbReference type="ARBA" id="ARBA00022771"/>
    </source>
</evidence>
<keyword evidence="2" id="KW-0479">Metal-binding</keyword>
<dbReference type="GO" id="GO:0000978">
    <property type="term" value="F:RNA polymerase II cis-regulatory region sequence-specific DNA binding"/>
    <property type="evidence" value="ECO:0007669"/>
    <property type="project" value="TreeGrafter"/>
</dbReference>
<dbReference type="PANTHER" id="PTHR10071:SF335">
    <property type="entry name" value="IRON-SENSING TRANSCRIPTIONAL REPRESSOR-RELATED"/>
    <property type="match status" value="1"/>
</dbReference>
<evidence type="ECO:0000256" key="7">
    <source>
        <dbReference type="ARBA" id="ARBA00023242"/>
    </source>
</evidence>
<dbReference type="GO" id="GO:0005634">
    <property type="term" value="C:nucleus"/>
    <property type="evidence" value="ECO:0007669"/>
    <property type="project" value="UniProtKB-SubCell"/>
</dbReference>
<dbReference type="GO" id="GO:0008270">
    <property type="term" value="F:zinc ion binding"/>
    <property type="evidence" value="ECO:0007669"/>
    <property type="project" value="UniProtKB-KW"/>
</dbReference>
<dbReference type="GO" id="GO:0000981">
    <property type="term" value="F:DNA-binding transcription factor activity, RNA polymerase II-specific"/>
    <property type="evidence" value="ECO:0007669"/>
    <property type="project" value="TreeGrafter"/>
</dbReference>
<keyword evidence="3 8" id="KW-0863">Zinc-finger</keyword>
<dbReference type="PROSITE" id="PS00344">
    <property type="entry name" value="GATA_ZN_FINGER_1"/>
    <property type="match status" value="2"/>
</dbReference>
<dbReference type="PRINTS" id="PR00619">
    <property type="entry name" value="GATAZNFINGER"/>
</dbReference>
<evidence type="ECO:0000256" key="4">
    <source>
        <dbReference type="ARBA" id="ARBA00022833"/>
    </source>
</evidence>
<dbReference type="GO" id="GO:0000122">
    <property type="term" value="P:negative regulation of transcription by RNA polymerase II"/>
    <property type="evidence" value="ECO:0007669"/>
    <property type="project" value="TreeGrafter"/>
</dbReference>
<dbReference type="SMART" id="SM00401">
    <property type="entry name" value="ZnF_GATA"/>
    <property type="match status" value="2"/>
</dbReference>
<dbReference type="Proteomes" id="UP000716291">
    <property type="component" value="Unassembled WGS sequence"/>
</dbReference>
<accession>A0A9P6X5Y9</accession>
<evidence type="ECO:0000256" key="8">
    <source>
        <dbReference type="PROSITE-ProRule" id="PRU00094"/>
    </source>
</evidence>
<dbReference type="CDD" id="cd00202">
    <property type="entry name" value="ZnF_GATA"/>
    <property type="match status" value="1"/>
</dbReference>
<keyword evidence="6" id="KW-0804">Transcription</keyword>
<dbReference type="InterPro" id="IPR000679">
    <property type="entry name" value="Znf_GATA"/>
</dbReference>
<evidence type="ECO:0000256" key="6">
    <source>
        <dbReference type="ARBA" id="ARBA00023163"/>
    </source>
</evidence>
<dbReference type="Gene3D" id="3.30.50.10">
    <property type="entry name" value="Erythroid Transcription Factor GATA-1, subunit A"/>
    <property type="match status" value="2"/>
</dbReference>
<comment type="caution">
    <text evidence="10">The sequence shown here is derived from an EMBL/GenBank/DDBJ whole genome shotgun (WGS) entry which is preliminary data.</text>
</comment>
<keyword evidence="5" id="KW-0805">Transcription regulation</keyword>